<sequence>MQPKLLVSDSKNRIFDVSSMAAAGMKAGNFYPLRKDELIPLPYGSELFMLQDRIPVGFGNKPVPGGVFPVAAFLSPGYTVTYNAAYIEKSDAKLLPLFSYAAVCWYKGGFYTTAVKVDREKRQDLRLMDIGLLRSNVRRFRKIFPKNRLIRHLVSCACVYGCPAAKNFFLQRYECPLPASPHCNSGCIGCISVSHSKTCPHVQPRIKFIPTASEIAEVALYHIKAVRDPVVSFGQGCEGEPLMVSAVLEEAIKLIRAKTQKGVINLNTNANSPEKIKKLRFAGLDSIRVSLNSLRERFYNIYYKPKNYTFSDVLSSVNAMKSSGGFVSINYLVMPGFTDLRGEAAALYNFIRDTKIDMIQWRNLNYDPVDYFKKMKITRTAPDELIGVKRLIEETDKRFPGLRHGYFNPKFI</sequence>
<comment type="cofactor">
    <cofactor evidence="1">
        <name>[4Fe-4S] cluster</name>
        <dbReference type="ChEBI" id="CHEBI:49883"/>
    </cofactor>
</comment>
<evidence type="ECO:0000256" key="1">
    <source>
        <dbReference type="ARBA" id="ARBA00001966"/>
    </source>
</evidence>
<keyword evidence="3" id="KW-0949">S-adenosyl-L-methionine</keyword>
<evidence type="ECO:0000256" key="2">
    <source>
        <dbReference type="ARBA" id="ARBA00022485"/>
    </source>
</evidence>
<dbReference type="SFLD" id="SFLDG01109">
    <property type="entry name" value="Uncharacterised_Radical_SAM_Su"/>
    <property type="match status" value="1"/>
</dbReference>
<dbReference type="InterPro" id="IPR007197">
    <property type="entry name" value="rSAM"/>
</dbReference>
<evidence type="ECO:0000256" key="5">
    <source>
        <dbReference type="ARBA" id="ARBA00023004"/>
    </source>
</evidence>
<evidence type="ECO:0000256" key="4">
    <source>
        <dbReference type="ARBA" id="ARBA00022723"/>
    </source>
</evidence>
<proteinExistence type="predicted"/>
<dbReference type="InterPro" id="IPR006638">
    <property type="entry name" value="Elp3/MiaA/NifB-like_rSAM"/>
</dbReference>
<dbReference type="PANTHER" id="PTHR30352">
    <property type="entry name" value="PYRUVATE FORMATE-LYASE-ACTIVATING ENZYME"/>
    <property type="match status" value="1"/>
</dbReference>
<accession>A0A2J0LFQ1</accession>
<gene>
    <name evidence="8" type="ORF">COW11_05330</name>
</gene>
<dbReference type="AlphaFoldDB" id="A0A2J0LFQ1"/>
<dbReference type="GO" id="GO:0046872">
    <property type="term" value="F:metal ion binding"/>
    <property type="evidence" value="ECO:0007669"/>
    <property type="project" value="UniProtKB-KW"/>
</dbReference>
<protein>
    <submittedName>
        <fullName evidence="8">Radical SAM protein</fullName>
    </submittedName>
</protein>
<dbReference type="SUPFAM" id="SSF102114">
    <property type="entry name" value="Radical SAM enzymes"/>
    <property type="match status" value="1"/>
</dbReference>
<organism evidence="8 9">
    <name type="scientific">Candidatus Taenaricola geysiri</name>
    <dbReference type="NCBI Taxonomy" id="1974752"/>
    <lineage>
        <taxon>Bacteria</taxon>
        <taxon>Pseudomonadati</taxon>
        <taxon>Candidatus Omnitrophota</taxon>
        <taxon>Candidatus Taenaricola</taxon>
    </lineage>
</organism>
<dbReference type="GO" id="GO:0003824">
    <property type="term" value="F:catalytic activity"/>
    <property type="evidence" value="ECO:0007669"/>
    <property type="project" value="InterPro"/>
</dbReference>
<dbReference type="SMART" id="SM00729">
    <property type="entry name" value="Elp3"/>
    <property type="match status" value="1"/>
</dbReference>
<comment type="caution">
    <text evidence="8">The sequence shown here is derived from an EMBL/GenBank/DDBJ whole genome shotgun (WGS) entry which is preliminary data.</text>
</comment>
<dbReference type="PANTHER" id="PTHR30352:SF5">
    <property type="entry name" value="PYRUVATE FORMATE-LYASE 1-ACTIVATING ENZYME"/>
    <property type="match status" value="1"/>
</dbReference>
<dbReference type="PROSITE" id="PS51918">
    <property type="entry name" value="RADICAL_SAM"/>
    <property type="match status" value="1"/>
</dbReference>
<dbReference type="InterPro" id="IPR013785">
    <property type="entry name" value="Aldolase_TIM"/>
</dbReference>
<dbReference type="InterPro" id="IPR034457">
    <property type="entry name" value="Organic_radical-activating"/>
</dbReference>
<dbReference type="Gene3D" id="3.20.20.70">
    <property type="entry name" value="Aldolase class I"/>
    <property type="match status" value="1"/>
</dbReference>
<dbReference type="CDD" id="cd01335">
    <property type="entry name" value="Radical_SAM"/>
    <property type="match status" value="1"/>
</dbReference>
<dbReference type="InterPro" id="IPR058240">
    <property type="entry name" value="rSAM_sf"/>
</dbReference>
<keyword evidence="4" id="KW-0479">Metal-binding</keyword>
<evidence type="ECO:0000259" key="7">
    <source>
        <dbReference type="PROSITE" id="PS51918"/>
    </source>
</evidence>
<dbReference type="Proteomes" id="UP000231267">
    <property type="component" value="Unassembled WGS sequence"/>
</dbReference>
<evidence type="ECO:0000256" key="3">
    <source>
        <dbReference type="ARBA" id="ARBA00022691"/>
    </source>
</evidence>
<evidence type="ECO:0000313" key="8">
    <source>
        <dbReference type="EMBL" id="PIW66049.1"/>
    </source>
</evidence>
<dbReference type="GO" id="GO:0051539">
    <property type="term" value="F:4 iron, 4 sulfur cluster binding"/>
    <property type="evidence" value="ECO:0007669"/>
    <property type="project" value="UniProtKB-KW"/>
</dbReference>
<dbReference type="SFLD" id="SFLDS00029">
    <property type="entry name" value="Radical_SAM"/>
    <property type="match status" value="1"/>
</dbReference>
<reference evidence="8 9" key="1">
    <citation type="submission" date="2017-09" db="EMBL/GenBank/DDBJ databases">
        <title>Depth-based differentiation of microbial function through sediment-hosted aquifers and enrichment of novel symbionts in the deep terrestrial subsurface.</title>
        <authorList>
            <person name="Probst A.J."/>
            <person name="Ladd B."/>
            <person name="Jarett J.K."/>
            <person name="Geller-Mcgrath D.E."/>
            <person name="Sieber C.M."/>
            <person name="Emerson J.B."/>
            <person name="Anantharaman K."/>
            <person name="Thomas B.C."/>
            <person name="Malmstrom R."/>
            <person name="Stieglmeier M."/>
            <person name="Klingl A."/>
            <person name="Woyke T."/>
            <person name="Ryan C.M."/>
            <person name="Banfield J.F."/>
        </authorList>
    </citation>
    <scope>NUCLEOTIDE SEQUENCE [LARGE SCALE GENOMIC DNA]</scope>
    <source>
        <strain evidence="8">CG12_big_fil_rev_8_21_14_0_65_43_15</strain>
    </source>
</reference>
<name>A0A2J0LFQ1_9BACT</name>
<keyword evidence="6" id="KW-0411">Iron-sulfur</keyword>
<dbReference type="EMBL" id="PFGP01000123">
    <property type="protein sequence ID" value="PIW66049.1"/>
    <property type="molecule type" value="Genomic_DNA"/>
</dbReference>
<evidence type="ECO:0000256" key="6">
    <source>
        <dbReference type="ARBA" id="ARBA00023014"/>
    </source>
</evidence>
<evidence type="ECO:0000313" key="9">
    <source>
        <dbReference type="Proteomes" id="UP000231267"/>
    </source>
</evidence>
<keyword evidence="2" id="KW-0004">4Fe-4S</keyword>
<dbReference type="Pfam" id="PF04055">
    <property type="entry name" value="Radical_SAM"/>
    <property type="match status" value="1"/>
</dbReference>
<keyword evidence="5" id="KW-0408">Iron</keyword>
<feature type="domain" description="Radical SAM core" evidence="7">
    <location>
        <begin position="168"/>
        <end position="403"/>
    </location>
</feature>